<protein>
    <recommendedName>
        <fullName evidence="4">Phage holin family protein</fullName>
    </recommendedName>
</protein>
<name>A0ABV5TRE9_9ACTN</name>
<evidence type="ECO:0000313" key="3">
    <source>
        <dbReference type="Proteomes" id="UP001589610"/>
    </source>
</evidence>
<evidence type="ECO:0000313" key="2">
    <source>
        <dbReference type="EMBL" id="MFB9681709.1"/>
    </source>
</evidence>
<keyword evidence="1" id="KW-1133">Transmembrane helix</keyword>
<keyword evidence="3" id="KW-1185">Reference proteome</keyword>
<feature type="transmembrane region" description="Helical" evidence="1">
    <location>
        <begin position="30"/>
        <end position="50"/>
    </location>
</feature>
<evidence type="ECO:0008006" key="4">
    <source>
        <dbReference type="Google" id="ProtNLM"/>
    </source>
</evidence>
<keyword evidence="1" id="KW-0472">Membrane</keyword>
<evidence type="ECO:0000256" key="1">
    <source>
        <dbReference type="SAM" id="Phobius"/>
    </source>
</evidence>
<organism evidence="2 3">
    <name type="scientific">Streptosporangium vulgare</name>
    <dbReference type="NCBI Taxonomy" id="46190"/>
    <lineage>
        <taxon>Bacteria</taxon>
        <taxon>Bacillati</taxon>
        <taxon>Actinomycetota</taxon>
        <taxon>Actinomycetes</taxon>
        <taxon>Streptosporangiales</taxon>
        <taxon>Streptosporangiaceae</taxon>
        <taxon>Streptosporangium</taxon>
    </lineage>
</organism>
<proteinExistence type="predicted"/>
<reference evidence="2 3" key="1">
    <citation type="submission" date="2024-09" db="EMBL/GenBank/DDBJ databases">
        <authorList>
            <person name="Sun Q."/>
            <person name="Mori K."/>
        </authorList>
    </citation>
    <scope>NUCLEOTIDE SEQUENCE [LARGE SCALE GENOMIC DNA]</scope>
    <source>
        <strain evidence="2 3">JCM 3028</strain>
    </source>
</reference>
<gene>
    <name evidence="2" type="ORF">ACFFRH_40050</name>
</gene>
<accession>A0ABV5TRE9</accession>
<feature type="transmembrane region" description="Helical" evidence="1">
    <location>
        <begin position="56"/>
        <end position="79"/>
    </location>
</feature>
<dbReference type="EMBL" id="JBHMBS010000037">
    <property type="protein sequence ID" value="MFB9681709.1"/>
    <property type="molecule type" value="Genomic_DNA"/>
</dbReference>
<comment type="caution">
    <text evidence="2">The sequence shown here is derived from an EMBL/GenBank/DDBJ whole genome shotgun (WGS) entry which is preliminary data.</text>
</comment>
<dbReference type="Proteomes" id="UP001589610">
    <property type="component" value="Unassembled WGS sequence"/>
</dbReference>
<keyword evidence="1" id="KW-0812">Transmembrane</keyword>
<dbReference type="RefSeq" id="WP_386162913.1">
    <property type="nucleotide sequence ID" value="NZ_JBHMBS010000037.1"/>
</dbReference>
<sequence length="109" mass="11299">MIGGVIVMSSGLVQIVAAYANRPWYTTARAAVLMACSVGFALGAVARVLTVDVFPIAIIDVAITASLSIGALAAFAIGLTKIFRPADIPSIAQILASEAARRAERDDPR</sequence>